<dbReference type="RefSeq" id="WP_004813675.1">
    <property type="nucleotide sequence ID" value="NZ_ABXA01000020.1"/>
</dbReference>
<protein>
    <recommendedName>
        <fullName evidence="3">Pyridoxal kinase</fullName>
    </recommendedName>
</protein>
<dbReference type="SUPFAM" id="SSF53613">
    <property type="entry name" value="Ribokinase-like"/>
    <property type="match status" value="1"/>
</dbReference>
<dbReference type="AlphaFoldDB" id="B6W8N4"/>
<dbReference type="Gene3D" id="3.40.1190.20">
    <property type="match status" value="1"/>
</dbReference>
<dbReference type="EMBL" id="ABXA01000020">
    <property type="protein sequence ID" value="EEB36210.1"/>
    <property type="molecule type" value="Genomic_DNA"/>
</dbReference>
<evidence type="ECO:0000313" key="2">
    <source>
        <dbReference type="Proteomes" id="UP000005451"/>
    </source>
</evidence>
<dbReference type="STRING" id="561177.ANHYDRO_00862"/>
<dbReference type="InterPro" id="IPR029056">
    <property type="entry name" value="Ribokinase-like"/>
</dbReference>
<comment type="caution">
    <text evidence="1">The sequence shown here is derived from an EMBL/GenBank/DDBJ whole genome shotgun (WGS) entry which is preliminary data.</text>
</comment>
<name>B6W8N4_9FIRM</name>
<sequence length="69" mass="7952">MNKSFGGSGDLFDSIFLAYFLENKDLKQSIKKTKDMISKVLNYQIKLDDKASDINIFEIFKNLESKVLI</sequence>
<evidence type="ECO:0008006" key="3">
    <source>
        <dbReference type="Google" id="ProtNLM"/>
    </source>
</evidence>
<proteinExistence type="predicted"/>
<dbReference type="Proteomes" id="UP000005451">
    <property type="component" value="Unassembled WGS sequence"/>
</dbReference>
<accession>B6W8N4</accession>
<evidence type="ECO:0000313" key="1">
    <source>
        <dbReference type="EMBL" id="EEB36210.1"/>
    </source>
</evidence>
<reference evidence="1 2" key="2">
    <citation type="submission" date="2008-10" db="EMBL/GenBank/DDBJ databases">
        <title>Draft genome sequence of Anaerococcus hydrogenalis (DSM 7454).</title>
        <authorList>
            <person name="Sudarsanam P."/>
            <person name="Ley R."/>
            <person name="Guruge J."/>
            <person name="Turnbaugh P.J."/>
            <person name="Mahowald M."/>
            <person name="Liep D."/>
            <person name="Gordon J."/>
        </authorList>
    </citation>
    <scope>NUCLEOTIDE SEQUENCE [LARGE SCALE GENOMIC DNA]</scope>
    <source>
        <strain evidence="1 2">DSM 7454</strain>
    </source>
</reference>
<gene>
    <name evidence="1" type="ORF">ANHYDRO_00862</name>
</gene>
<reference evidence="1 2" key="1">
    <citation type="submission" date="2008-09" db="EMBL/GenBank/DDBJ databases">
        <authorList>
            <person name="Fulton L."/>
            <person name="Clifton S."/>
            <person name="Fulton B."/>
            <person name="Xu J."/>
            <person name="Minx P."/>
            <person name="Pepin K.H."/>
            <person name="Johnson M."/>
            <person name="Thiruvilangam P."/>
            <person name="Bhonagiri V."/>
            <person name="Nash W.E."/>
            <person name="Mardis E.R."/>
            <person name="Wilson R.K."/>
        </authorList>
    </citation>
    <scope>NUCLEOTIDE SEQUENCE [LARGE SCALE GENOMIC DNA]</scope>
    <source>
        <strain evidence="1 2">DSM 7454</strain>
    </source>
</reference>
<organism evidence="1 2">
    <name type="scientific">Anaerococcus hydrogenalis DSM 7454</name>
    <dbReference type="NCBI Taxonomy" id="561177"/>
    <lineage>
        <taxon>Bacteria</taxon>
        <taxon>Bacillati</taxon>
        <taxon>Bacillota</taxon>
        <taxon>Tissierellia</taxon>
        <taxon>Tissierellales</taxon>
        <taxon>Peptoniphilaceae</taxon>
        <taxon>Anaerococcus</taxon>
    </lineage>
</organism>